<dbReference type="Pfam" id="PF02310">
    <property type="entry name" value="B12-binding"/>
    <property type="match status" value="1"/>
</dbReference>
<dbReference type="GO" id="GO:0005829">
    <property type="term" value="C:cytosol"/>
    <property type="evidence" value="ECO:0007669"/>
    <property type="project" value="TreeGrafter"/>
</dbReference>
<dbReference type="GO" id="GO:0031419">
    <property type="term" value="F:cobalamin binding"/>
    <property type="evidence" value="ECO:0007669"/>
    <property type="project" value="InterPro"/>
</dbReference>
<proteinExistence type="predicted"/>
<keyword evidence="11" id="KW-1185">Reference proteome</keyword>
<dbReference type="PROSITE" id="PS51332">
    <property type="entry name" value="B12_BINDING"/>
    <property type="match status" value="1"/>
</dbReference>
<evidence type="ECO:0000256" key="7">
    <source>
        <dbReference type="ARBA" id="ARBA00023014"/>
    </source>
</evidence>
<evidence type="ECO:0000256" key="2">
    <source>
        <dbReference type="ARBA" id="ARBA00022603"/>
    </source>
</evidence>
<accession>A0A1I0KW56</accession>
<dbReference type="STRING" id="568860.SAMN05421811_11049"/>
<feature type="domain" description="Radical SAM core" evidence="9">
    <location>
        <begin position="193"/>
        <end position="432"/>
    </location>
</feature>
<dbReference type="CDD" id="cd02068">
    <property type="entry name" value="radical_SAM_B12_BD"/>
    <property type="match status" value="1"/>
</dbReference>
<keyword evidence="3" id="KW-0808">Transferase</keyword>
<dbReference type="AlphaFoldDB" id="A0A1I0KW56"/>
<dbReference type="InterPro" id="IPR006158">
    <property type="entry name" value="Cobalamin-bd"/>
</dbReference>
<dbReference type="InterPro" id="IPR006638">
    <property type="entry name" value="Elp3/MiaA/NifB-like_rSAM"/>
</dbReference>
<gene>
    <name evidence="10" type="ORF">SAMN05421811_11049</name>
</gene>
<evidence type="ECO:0000256" key="1">
    <source>
        <dbReference type="ARBA" id="ARBA00001966"/>
    </source>
</evidence>
<dbReference type="InterPro" id="IPR058240">
    <property type="entry name" value="rSAM_sf"/>
</dbReference>
<keyword evidence="6" id="KW-0408">Iron</keyword>
<dbReference type="SUPFAM" id="SSF102114">
    <property type="entry name" value="Radical SAM enzymes"/>
    <property type="match status" value="1"/>
</dbReference>
<organism evidence="10 11">
    <name type="scientific">Nonomuraea wenchangensis</name>
    <dbReference type="NCBI Taxonomy" id="568860"/>
    <lineage>
        <taxon>Bacteria</taxon>
        <taxon>Bacillati</taxon>
        <taxon>Actinomycetota</taxon>
        <taxon>Actinomycetes</taxon>
        <taxon>Streptosporangiales</taxon>
        <taxon>Streptosporangiaceae</taxon>
        <taxon>Nonomuraea</taxon>
    </lineage>
</organism>
<evidence type="ECO:0000313" key="10">
    <source>
        <dbReference type="EMBL" id="SEU30200.1"/>
    </source>
</evidence>
<dbReference type="PROSITE" id="PS51918">
    <property type="entry name" value="RADICAL_SAM"/>
    <property type="match status" value="1"/>
</dbReference>
<feature type="domain" description="B12-binding" evidence="8">
    <location>
        <begin position="1"/>
        <end position="142"/>
    </location>
</feature>
<evidence type="ECO:0000256" key="5">
    <source>
        <dbReference type="ARBA" id="ARBA00022723"/>
    </source>
</evidence>
<evidence type="ECO:0000259" key="9">
    <source>
        <dbReference type="PROSITE" id="PS51918"/>
    </source>
</evidence>
<dbReference type="Proteomes" id="UP000199361">
    <property type="component" value="Unassembled WGS sequence"/>
</dbReference>
<dbReference type="GO" id="GO:0046872">
    <property type="term" value="F:metal ion binding"/>
    <property type="evidence" value="ECO:0007669"/>
    <property type="project" value="UniProtKB-KW"/>
</dbReference>
<protein>
    <submittedName>
        <fullName evidence="10">Magnesium-protoporphyrin IX monomethyl ester (Oxidative) cyclase</fullName>
    </submittedName>
</protein>
<evidence type="ECO:0000256" key="3">
    <source>
        <dbReference type="ARBA" id="ARBA00022679"/>
    </source>
</evidence>
<dbReference type="InterPro" id="IPR051198">
    <property type="entry name" value="BchE-like"/>
</dbReference>
<dbReference type="RefSeq" id="WP_177240923.1">
    <property type="nucleotide sequence ID" value="NZ_FOHX01000010.1"/>
</dbReference>
<dbReference type="SFLD" id="SFLDG01123">
    <property type="entry name" value="methyltransferase_(Class_B)"/>
    <property type="match status" value="1"/>
</dbReference>
<sequence length="539" mass="58877">MRILLANMPTPPQESFGRRSQPLGIAYLAAYLLERGHDVEIFEGNGEAGGIDALVERCLASRAGLIGFSTTTPSFPLVGQAAARYRAGGGTALLVAGGHHVSAVLPTSVLAEVPELDAVVTGEGEQTLAELVEAHASGAGFAGIRGLSWRDGDELVWNGSRKLLSSLDSLPLPARHLLPPLSEYAGVRRWPTLDVVPCATIAASRGCPYRCSFCDIQSFYRREDGPMRRVRRPESVAEEMALVQRDFGAEHFAFVDDLFPYAPGWVQRFSDALTEAGRPGTFSFAARADHLVKHPTLLGPLAAAGCSSIEMGIESGSQSVLDRYQKDLSVAVNLEAIRLVQASGIRTIIDFIMFDPWTTPVELAESLDFLEAAKADAGYPTTAYSRLTFYPGTPLYDRWAAGPMPHPDDPEWFGDPDVHRIWVALGDFRDAAQRRVNEEIEGWRRVHRQAVHDQAEDVRGAAVRQMYRLRRLPHRALRELVSLTLGAGLDEAGTAGVIRRSVAVLDASRDERRDLSGRAAATRADVRERDSDRLLSACE</sequence>
<dbReference type="EMBL" id="FOHX01000010">
    <property type="protein sequence ID" value="SEU30200.1"/>
    <property type="molecule type" value="Genomic_DNA"/>
</dbReference>
<dbReference type="GO" id="GO:0051539">
    <property type="term" value="F:4 iron, 4 sulfur cluster binding"/>
    <property type="evidence" value="ECO:0007669"/>
    <property type="project" value="UniProtKB-KW"/>
</dbReference>
<dbReference type="CDD" id="cd01335">
    <property type="entry name" value="Radical_SAM"/>
    <property type="match status" value="1"/>
</dbReference>
<evidence type="ECO:0000313" key="11">
    <source>
        <dbReference type="Proteomes" id="UP000199361"/>
    </source>
</evidence>
<dbReference type="SMART" id="SM00729">
    <property type="entry name" value="Elp3"/>
    <property type="match status" value="1"/>
</dbReference>
<dbReference type="Pfam" id="PF04055">
    <property type="entry name" value="Radical_SAM"/>
    <property type="match status" value="1"/>
</dbReference>
<keyword evidence="4" id="KW-0949">S-adenosyl-L-methionine</keyword>
<dbReference type="PANTHER" id="PTHR43409">
    <property type="entry name" value="ANAEROBIC MAGNESIUM-PROTOPORPHYRIN IX MONOMETHYL ESTER CYCLASE-RELATED"/>
    <property type="match status" value="1"/>
</dbReference>
<reference evidence="10 11" key="1">
    <citation type="submission" date="2016-10" db="EMBL/GenBank/DDBJ databases">
        <authorList>
            <person name="de Groot N.N."/>
        </authorList>
    </citation>
    <scope>NUCLEOTIDE SEQUENCE [LARGE SCALE GENOMIC DNA]</scope>
    <source>
        <strain evidence="10 11">CGMCC 4.5598</strain>
    </source>
</reference>
<dbReference type="GO" id="GO:0003824">
    <property type="term" value="F:catalytic activity"/>
    <property type="evidence" value="ECO:0007669"/>
    <property type="project" value="InterPro"/>
</dbReference>
<name>A0A1I0KW56_9ACTN</name>
<evidence type="ECO:0000256" key="6">
    <source>
        <dbReference type="ARBA" id="ARBA00023004"/>
    </source>
</evidence>
<dbReference type="InterPro" id="IPR023404">
    <property type="entry name" value="rSAM_horseshoe"/>
</dbReference>
<evidence type="ECO:0000256" key="4">
    <source>
        <dbReference type="ARBA" id="ARBA00022691"/>
    </source>
</evidence>
<dbReference type="InterPro" id="IPR034466">
    <property type="entry name" value="Methyltransferase_Class_B"/>
</dbReference>
<keyword evidence="5" id="KW-0479">Metal-binding</keyword>
<dbReference type="PANTHER" id="PTHR43409:SF7">
    <property type="entry name" value="BLL1977 PROTEIN"/>
    <property type="match status" value="1"/>
</dbReference>
<keyword evidence="2" id="KW-0489">Methyltransferase</keyword>
<keyword evidence="7" id="KW-0411">Iron-sulfur</keyword>
<dbReference type="Gene3D" id="3.80.30.20">
    <property type="entry name" value="tm_1862 like domain"/>
    <property type="match status" value="1"/>
</dbReference>
<evidence type="ECO:0000259" key="8">
    <source>
        <dbReference type="PROSITE" id="PS51332"/>
    </source>
</evidence>
<dbReference type="SFLD" id="SFLDG01082">
    <property type="entry name" value="B12-binding_domain_containing"/>
    <property type="match status" value="1"/>
</dbReference>
<dbReference type="SFLD" id="SFLDS00029">
    <property type="entry name" value="Radical_SAM"/>
    <property type="match status" value="1"/>
</dbReference>
<comment type="cofactor">
    <cofactor evidence="1">
        <name>[4Fe-4S] cluster</name>
        <dbReference type="ChEBI" id="CHEBI:49883"/>
    </cofactor>
</comment>
<dbReference type="Gene3D" id="3.40.50.280">
    <property type="entry name" value="Cobalamin-binding domain"/>
    <property type="match status" value="1"/>
</dbReference>
<dbReference type="InterPro" id="IPR007197">
    <property type="entry name" value="rSAM"/>
</dbReference>